<dbReference type="Gene3D" id="3.10.180.10">
    <property type="entry name" value="2,3-Dihydroxybiphenyl 1,2-Dioxygenase, domain 1"/>
    <property type="match status" value="1"/>
</dbReference>
<dbReference type="AlphaFoldDB" id="E0I8Q1"/>
<proteinExistence type="predicted"/>
<dbReference type="RefSeq" id="WP_006038035.1">
    <property type="nucleotide sequence ID" value="NZ_AEDD01000005.1"/>
</dbReference>
<dbReference type="InterPro" id="IPR029068">
    <property type="entry name" value="Glyas_Bleomycin-R_OHBP_Dase"/>
</dbReference>
<dbReference type="OrthoDB" id="9795306at2"/>
<dbReference type="STRING" id="717606.PaecuDRAFT_2029"/>
<accession>E0I8Q1</accession>
<protein>
    <recommendedName>
        <fullName evidence="3">Glyoxalase/bleomycin resistance protein/dioxygenase</fullName>
    </recommendedName>
</protein>
<keyword evidence="2" id="KW-1185">Reference proteome</keyword>
<name>E0I8Q1_9BACL</name>
<evidence type="ECO:0000313" key="2">
    <source>
        <dbReference type="Proteomes" id="UP000005387"/>
    </source>
</evidence>
<gene>
    <name evidence="1" type="ORF">PaecuDRAFT_2029</name>
</gene>
<dbReference type="SUPFAM" id="SSF54593">
    <property type="entry name" value="Glyoxalase/Bleomycin resistance protein/Dihydroxybiphenyl dioxygenase"/>
    <property type="match status" value="1"/>
</dbReference>
<dbReference type="Proteomes" id="UP000005387">
    <property type="component" value="Unassembled WGS sequence"/>
</dbReference>
<reference evidence="1 2" key="1">
    <citation type="submission" date="2010-07" db="EMBL/GenBank/DDBJ databases">
        <title>The draft genome of Paenibacillus curdlanolyticus YK9.</title>
        <authorList>
            <consortium name="US DOE Joint Genome Institute (JGI-PGF)"/>
            <person name="Lucas S."/>
            <person name="Copeland A."/>
            <person name="Lapidus A."/>
            <person name="Cheng J.-F."/>
            <person name="Bruce D."/>
            <person name="Goodwin L."/>
            <person name="Pitluck S."/>
            <person name="Land M.L."/>
            <person name="Hauser L."/>
            <person name="Chang Y.-J."/>
            <person name="Jeffries C."/>
            <person name="Anderson I.J."/>
            <person name="Johnson E."/>
            <person name="Loganathan U."/>
            <person name="Mulhopadhyay B."/>
            <person name="Kyrpides N."/>
            <person name="Woyke T.J."/>
        </authorList>
    </citation>
    <scope>NUCLEOTIDE SEQUENCE [LARGE SCALE GENOMIC DNA]</scope>
    <source>
        <strain evidence="1 2">YK9</strain>
    </source>
</reference>
<sequence length="122" mass="13679">MIAVPFIVVDNCKEEIKYYQSVLGGEIVILRKQGEEVWNADLQLEGATIKFADTQAAKPLLRGDFVRVFLKIETEEAFRSIYEQFAIGGSIHTAAYEAPFNGLLAVVADRNGVCWVLSYYRA</sequence>
<evidence type="ECO:0000313" key="1">
    <source>
        <dbReference type="EMBL" id="EFM10785.1"/>
    </source>
</evidence>
<dbReference type="EMBL" id="AEDD01000005">
    <property type="protein sequence ID" value="EFM10785.1"/>
    <property type="molecule type" value="Genomic_DNA"/>
</dbReference>
<evidence type="ECO:0008006" key="3">
    <source>
        <dbReference type="Google" id="ProtNLM"/>
    </source>
</evidence>
<organism evidence="1 2">
    <name type="scientific">Paenibacillus curdlanolyticus YK9</name>
    <dbReference type="NCBI Taxonomy" id="717606"/>
    <lineage>
        <taxon>Bacteria</taxon>
        <taxon>Bacillati</taxon>
        <taxon>Bacillota</taxon>
        <taxon>Bacilli</taxon>
        <taxon>Bacillales</taxon>
        <taxon>Paenibacillaceae</taxon>
        <taxon>Paenibacillus</taxon>
    </lineage>
</organism>
<dbReference type="eggNOG" id="COG2764">
    <property type="taxonomic scope" value="Bacteria"/>
</dbReference>